<dbReference type="Gene3D" id="1.10.1760.20">
    <property type="match status" value="1"/>
</dbReference>
<gene>
    <name evidence="8" type="ORF">SAMN05421504_105506</name>
</gene>
<dbReference type="PANTHER" id="PTHR34229:SF1">
    <property type="entry name" value="METAL TRANSPORT PROTEIN HI_1621-RELATED"/>
    <property type="match status" value="1"/>
</dbReference>
<feature type="transmembrane region" description="Helical" evidence="7">
    <location>
        <begin position="240"/>
        <end position="258"/>
    </location>
</feature>
<feature type="transmembrane region" description="Helical" evidence="7">
    <location>
        <begin position="147"/>
        <end position="167"/>
    </location>
</feature>
<keyword evidence="3" id="KW-1003">Cell membrane</keyword>
<evidence type="ECO:0000256" key="6">
    <source>
        <dbReference type="ARBA" id="ARBA00023136"/>
    </source>
</evidence>
<feature type="transmembrane region" description="Helical" evidence="7">
    <location>
        <begin position="110"/>
        <end position="135"/>
    </location>
</feature>
<dbReference type="GO" id="GO:0000041">
    <property type="term" value="P:transition metal ion transport"/>
    <property type="evidence" value="ECO:0007669"/>
    <property type="project" value="InterPro"/>
</dbReference>
<feature type="transmembrane region" description="Helical" evidence="7">
    <location>
        <begin position="47"/>
        <end position="67"/>
    </location>
</feature>
<evidence type="ECO:0000256" key="2">
    <source>
        <dbReference type="ARBA" id="ARBA00022448"/>
    </source>
</evidence>
<keyword evidence="2" id="KW-0813">Transport</keyword>
<accession>A0A1H3JS34</accession>
<proteinExistence type="predicted"/>
<feature type="transmembrane region" description="Helical" evidence="7">
    <location>
        <begin position="194"/>
        <end position="220"/>
    </location>
</feature>
<keyword evidence="6 7" id="KW-0472">Membrane</keyword>
<evidence type="ECO:0000256" key="5">
    <source>
        <dbReference type="ARBA" id="ARBA00022989"/>
    </source>
</evidence>
<protein>
    <submittedName>
        <fullName evidence="8">Cobalt/nickel transport system permease protein</fullName>
    </submittedName>
</protein>
<keyword evidence="4 7" id="KW-0812">Transmembrane</keyword>
<name>A0A1H3JS34_9PSEU</name>
<dbReference type="AlphaFoldDB" id="A0A1H3JS34"/>
<dbReference type="PANTHER" id="PTHR34229">
    <property type="entry name" value="METAL TRANSPORT PROTEIN HI_1621-RELATED"/>
    <property type="match status" value="1"/>
</dbReference>
<keyword evidence="9" id="KW-1185">Reference proteome</keyword>
<evidence type="ECO:0000256" key="1">
    <source>
        <dbReference type="ARBA" id="ARBA00004651"/>
    </source>
</evidence>
<keyword evidence="5 7" id="KW-1133">Transmembrane helix</keyword>
<dbReference type="EMBL" id="FNON01000005">
    <property type="protein sequence ID" value="SDY42178.1"/>
    <property type="molecule type" value="Genomic_DNA"/>
</dbReference>
<evidence type="ECO:0000256" key="4">
    <source>
        <dbReference type="ARBA" id="ARBA00022692"/>
    </source>
</evidence>
<dbReference type="Proteomes" id="UP000199515">
    <property type="component" value="Unassembled WGS sequence"/>
</dbReference>
<dbReference type="GO" id="GO:0005886">
    <property type="term" value="C:plasma membrane"/>
    <property type="evidence" value="ECO:0007669"/>
    <property type="project" value="UniProtKB-SubCell"/>
</dbReference>
<evidence type="ECO:0000256" key="3">
    <source>
        <dbReference type="ARBA" id="ARBA00022475"/>
    </source>
</evidence>
<sequence length="317" mass="32728">MRRSLSDVHIPDGYLSPATCAAGYAVAVPALAVAVRKVKTVVKTRQVPTLAMFSAVSFLVMMFNIPIPDGTTAHAVGAGVIAIVLGPWAAMIAVAVALLFQALLFGDGGVLAYGANVANMAVAMPFVAYGLYKLISGKSELTSPRRVLAAAVGGYVGITVAAVLTGIELGIQPSLFHDAAGAPLYSPYHLSQTIPAMLLAHLLVAGFAEAALSGGVVAYLQRANLPLLRANDSELKRPSLGWAAIGVLVVLTPLGLLASGEAFGEDAPESSRVWTAILFDGYSFGGPPWLAYVVCAAIGVAVVGTTVFLIGKVRTRR</sequence>
<dbReference type="NCBIfam" id="NF008873">
    <property type="entry name" value="PRK11909.1"/>
    <property type="match status" value="1"/>
</dbReference>
<feature type="transmembrane region" description="Helical" evidence="7">
    <location>
        <begin position="79"/>
        <end position="104"/>
    </location>
</feature>
<comment type="subcellular location">
    <subcellularLocation>
        <location evidence="1">Cell membrane</location>
        <topology evidence="1">Multi-pass membrane protein</topology>
    </subcellularLocation>
</comment>
<evidence type="ECO:0000313" key="8">
    <source>
        <dbReference type="EMBL" id="SDY42178.1"/>
    </source>
</evidence>
<feature type="transmembrane region" description="Helical" evidence="7">
    <location>
        <begin position="289"/>
        <end position="311"/>
    </location>
</feature>
<evidence type="ECO:0000256" key="7">
    <source>
        <dbReference type="SAM" id="Phobius"/>
    </source>
</evidence>
<reference evidence="8 9" key="1">
    <citation type="submission" date="2016-10" db="EMBL/GenBank/DDBJ databases">
        <authorList>
            <person name="de Groot N.N."/>
        </authorList>
    </citation>
    <scope>NUCLEOTIDE SEQUENCE [LARGE SCALE GENOMIC DNA]</scope>
    <source>
        <strain evidence="8 9">CPCC 202699</strain>
    </source>
</reference>
<dbReference type="InterPro" id="IPR002751">
    <property type="entry name" value="CbiM/NikMN"/>
</dbReference>
<evidence type="ECO:0000313" key="9">
    <source>
        <dbReference type="Proteomes" id="UP000199515"/>
    </source>
</evidence>
<organism evidence="8 9">
    <name type="scientific">Amycolatopsis xylanica</name>
    <dbReference type="NCBI Taxonomy" id="589385"/>
    <lineage>
        <taxon>Bacteria</taxon>
        <taxon>Bacillati</taxon>
        <taxon>Actinomycetota</taxon>
        <taxon>Actinomycetes</taxon>
        <taxon>Pseudonocardiales</taxon>
        <taxon>Pseudonocardiaceae</taxon>
        <taxon>Amycolatopsis</taxon>
    </lineage>
</organism>
<dbReference type="Pfam" id="PF01891">
    <property type="entry name" value="CbiM"/>
    <property type="match status" value="1"/>
</dbReference>
<dbReference type="STRING" id="589385.SAMN05421504_105506"/>
<feature type="transmembrane region" description="Helical" evidence="7">
    <location>
        <begin position="12"/>
        <end position="35"/>
    </location>
</feature>